<evidence type="ECO:0000313" key="1">
    <source>
        <dbReference type="EMBL" id="CAD2208277.1"/>
    </source>
</evidence>
<dbReference type="EMBL" id="CAJEWN010003655">
    <property type="protein sequence ID" value="CAD2208277.1"/>
    <property type="molecule type" value="Genomic_DNA"/>
</dbReference>
<accession>A0A6V7YBZ1</accession>
<gene>
    <name evidence="1" type="ORF">MENT_LOCUS62295</name>
</gene>
<evidence type="ECO:0000313" key="2">
    <source>
        <dbReference type="Proteomes" id="UP000580250"/>
    </source>
</evidence>
<dbReference type="AlphaFoldDB" id="A0A6V7YBZ1"/>
<sequence length="57" mass="7114">MFFLFWFQYVQIAYVIDKYIIKQGKEPFIKIKENKLNCKQLNNHVYAHHWKLILKKL</sequence>
<reference evidence="1 2" key="1">
    <citation type="submission" date="2020-08" db="EMBL/GenBank/DDBJ databases">
        <authorList>
            <person name="Koutsovoulos G."/>
            <person name="Danchin GJ E."/>
        </authorList>
    </citation>
    <scope>NUCLEOTIDE SEQUENCE [LARGE SCALE GENOMIC DNA]</scope>
</reference>
<protein>
    <submittedName>
        <fullName evidence="1">Uncharacterized protein</fullName>
    </submittedName>
</protein>
<proteinExistence type="predicted"/>
<comment type="caution">
    <text evidence="1">The sequence shown here is derived from an EMBL/GenBank/DDBJ whole genome shotgun (WGS) entry which is preliminary data.</text>
</comment>
<dbReference type="Proteomes" id="UP000580250">
    <property type="component" value="Unassembled WGS sequence"/>
</dbReference>
<organism evidence="1 2">
    <name type="scientific">Meloidogyne enterolobii</name>
    <name type="common">Root-knot nematode worm</name>
    <name type="synonym">Meloidogyne mayaguensis</name>
    <dbReference type="NCBI Taxonomy" id="390850"/>
    <lineage>
        <taxon>Eukaryota</taxon>
        <taxon>Metazoa</taxon>
        <taxon>Ecdysozoa</taxon>
        <taxon>Nematoda</taxon>
        <taxon>Chromadorea</taxon>
        <taxon>Rhabditida</taxon>
        <taxon>Tylenchina</taxon>
        <taxon>Tylenchomorpha</taxon>
        <taxon>Tylenchoidea</taxon>
        <taxon>Meloidogynidae</taxon>
        <taxon>Meloidogyninae</taxon>
        <taxon>Meloidogyne</taxon>
    </lineage>
</organism>
<name>A0A6V7YBZ1_MELEN</name>